<feature type="chain" id="PRO_5024343502" description="Porin family protein" evidence="1">
    <location>
        <begin position="22"/>
        <end position="196"/>
    </location>
</feature>
<dbReference type="Proteomes" id="UP000292424">
    <property type="component" value="Chromosome"/>
</dbReference>
<organism evidence="2 3">
    <name type="scientific">Rhizosphaericola mali</name>
    <dbReference type="NCBI Taxonomy" id="2545455"/>
    <lineage>
        <taxon>Bacteria</taxon>
        <taxon>Pseudomonadati</taxon>
        <taxon>Bacteroidota</taxon>
        <taxon>Chitinophagia</taxon>
        <taxon>Chitinophagales</taxon>
        <taxon>Chitinophagaceae</taxon>
        <taxon>Rhizosphaericola</taxon>
    </lineage>
</organism>
<dbReference type="RefSeq" id="WP_131328402.1">
    <property type="nucleotide sequence ID" value="NZ_CP044016.1"/>
</dbReference>
<proteinExistence type="predicted"/>
<evidence type="ECO:0000256" key="1">
    <source>
        <dbReference type="SAM" id="SignalP"/>
    </source>
</evidence>
<name>A0A5P2FWG4_9BACT</name>
<feature type="signal peptide" evidence="1">
    <location>
        <begin position="1"/>
        <end position="21"/>
    </location>
</feature>
<reference evidence="2 3" key="1">
    <citation type="submission" date="2019-09" db="EMBL/GenBank/DDBJ databases">
        <title>Complete genome sequence of Arachidicoccus sp. B3-10 isolated from apple orchard soil.</title>
        <authorList>
            <person name="Kim H.S."/>
            <person name="Han K.-I."/>
            <person name="Suh M.K."/>
            <person name="Lee K.C."/>
            <person name="Eom M.K."/>
            <person name="Kim J.-S."/>
            <person name="Kang S.W."/>
            <person name="Sin Y."/>
            <person name="Lee J.-S."/>
        </authorList>
    </citation>
    <scope>NUCLEOTIDE SEQUENCE [LARGE SCALE GENOMIC DNA]</scope>
    <source>
        <strain evidence="2 3">B3-10</strain>
    </source>
</reference>
<protein>
    <recommendedName>
        <fullName evidence="4">Porin family protein</fullName>
    </recommendedName>
</protein>
<gene>
    <name evidence="2" type="ORF">E0W69_002205</name>
</gene>
<keyword evidence="3" id="KW-1185">Reference proteome</keyword>
<dbReference type="EMBL" id="CP044016">
    <property type="protein sequence ID" value="QES87525.1"/>
    <property type="molecule type" value="Genomic_DNA"/>
</dbReference>
<evidence type="ECO:0008006" key="4">
    <source>
        <dbReference type="Google" id="ProtNLM"/>
    </source>
</evidence>
<accession>A0A5P2FWG4</accession>
<sequence>MKKVLFAIGLATFGCIGAADAQLQKGNTTWGGSITDMNFGLKSGQGWNIGITPRVGYFIKDNVLVGGYGDLNLSKAGSGNPTKSEYGIGAFSRYYAKPGDVNNLLNHGRFFAEANAGFGGSSQKGQPTTNGFAFGFGPGYSYFLTPSIGLEGLVKYNGIVGGGNTTYQHNITFGIGFQVYLPSSKIKAMAKDPKSL</sequence>
<keyword evidence="1" id="KW-0732">Signal</keyword>
<dbReference type="PROSITE" id="PS51257">
    <property type="entry name" value="PROKAR_LIPOPROTEIN"/>
    <property type="match status" value="1"/>
</dbReference>
<evidence type="ECO:0000313" key="2">
    <source>
        <dbReference type="EMBL" id="QES87525.1"/>
    </source>
</evidence>
<dbReference type="KEGG" id="arac:E0W69_002205"/>
<evidence type="ECO:0000313" key="3">
    <source>
        <dbReference type="Proteomes" id="UP000292424"/>
    </source>
</evidence>
<dbReference type="AlphaFoldDB" id="A0A5P2FWG4"/>
<dbReference type="OrthoDB" id="945117at2"/>